<dbReference type="GO" id="GO:0015937">
    <property type="term" value="P:coenzyme A biosynthetic process"/>
    <property type="evidence" value="ECO:0007669"/>
    <property type="project" value="UniProtKB-UniRule"/>
</dbReference>
<keyword evidence="1" id="KW-0067">ATP-binding</keyword>
<feature type="domain" description="GHMP kinase N-terminal" evidence="2">
    <location>
        <begin position="85"/>
        <end position="153"/>
    </location>
</feature>
<keyword evidence="1" id="KW-0808">Transferase</keyword>
<gene>
    <name evidence="3" type="ORF">FKV42_09750</name>
</gene>
<evidence type="ECO:0000256" key="1">
    <source>
        <dbReference type="HAMAP-Rule" id="MF_02223"/>
    </source>
</evidence>
<dbReference type="RefSeq" id="WP_154810034.1">
    <property type="nucleotide sequence ID" value="NZ_VIAQ01000015.1"/>
</dbReference>
<proteinExistence type="inferred from homology"/>
<comment type="function">
    <text evidence="1">Phosphorylates (R)-pantoate to form (R)-4-phosphopantoate in the CoA biosynthesis pathway.</text>
</comment>
<reference evidence="3 4" key="1">
    <citation type="submission" date="2019-06" db="EMBL/GenBank/DDBJ databases">
        <title>Draft genome sequence of Methanolobus vulcani B1d.</title>
        <authorList>
            <person name="Creighbaum A.J."/>
            <person name="Ticak T."/>
            <person name="Hariraju D."/>
            <person name="Arivett B.A."/>
            <person name="Ferguson D.J.Jr."/>
        </authorList>
    </citation>
    <scope>NUCLEOTIDE SEQUENCE [LARGE SCALE GENOMIC DNA]</scope>
    <source>
        <strain evidence="3 4">B1d</strain>
    </source>
</reference>
<dbReference type="PIRSF" id="PIRSF016896">
    <property type="entry name" value="GHMP_arc_MJ0969"/>
    <property type="match status" value="1"/>
</dbReference>
<comment type="similarity">
    <text evidence="1">Belongs to the GHMP kinase family. PoK subfamily.</text>
</comment>
<dbReference type="InterPro" id="IPR012043">
    <property type="entry name" value="PoK"/>
</dbReference>
<comment type="caution">
    <text evidence="3">The sequence shown here is derived from an EMBL/GenBank/DDBJ whole genome shotgun (WGS) entry which is preliminary data.</text>
</comment>
<dbReference type="GO" id="GO:0016301">
    <property type="term" value="F:kinase activity"/>
    <property type="evidence" value="ECO:0007669"/>
    <property type="project" value="UniProtKB-UniRule"/>
</dbReference>
<accession>A0A7Z8P4Q7</accession>
<keyword evidence="4" id="KW-1185">Reference proteome</keyword>
<dbReference type="UniPathway" id="UPA00241"/>
<dbReference type="PANTHER" id="PTHR42282:SF1">
    <property type="entry name" value="PANTOATE KINASE"/>
    <property type="match status" value="1"/>
</dbReference>
<keyword evidence="1" id="KW-0173">Coenzyme A biosynthesis</keyword>
<dbReference type="OrthoDB" id="85822at2157"/>
<sequence>MRFESVDDTLTARAFAPAHITGFFQIHDHKDPMKKGSTGCGVVLDGGVYTTVTAGKEIDKTEIFLNDEKVAGDTNRTVIEFMTEVPVKVESISDIPIGCGFGASGAGALGTAYALNHALSLEYTPIQLNDIAHIAEIKNGSGLGDVIGQVHGGIPIRKTPGAPSIAQIEHIPTVENEVCCVVLGELSTSSVLGNSEMAKNINMAGEKAMKKLIEKPTIDNFMHCSREFAINCGLARGKVREVIEAADEAGVVASQAMLGNAVFSIPSTTCVSELVDVFSEFGEVLRFRIRTGSVKII</sequence>
<dbReference type="Gene3D" id="3.30.230.120">
    <property type="match status" value="1"/>
</dbReference>
<organism evidence="3 4">
    <name type="scientific">Methanolobus vulcani</name>
    <dbReference type="NCBI Taxonomy" id="38026"/>
    <lineage>
        <taxon>Archaea</taxon>
        <taxon>Methanobacteriati</taxon>
        <taxon>Methanobacteriota</taxon>
        <taxon>Stenosarchaea group</taxon>
        <taxon>Methanomicrobia</taxon>
        <taxon>Methanosarcinales</taxon>
        <taxon>Methanosarcinaceae</taxon>
        <taxon>Methanolobus</taxon>
    </lineage>
</organism>
<dbReference type="Pfam" id="PF00288">
    <property type="entry name" value="GHMP_kinases_N"/>
    <property type="match status" value="1"/>
</dbReference>
<evidence type="ECO:0000313" key="4">
    <source>
        <dbReference type="Proteomes" id="UP000319335"/>
    </source>
</evidence>
<dbReference type="InterPro" id="IPR006204">
    <property type="entry name" value="GHMP_kinase_N_dom"/>
</dbReference>
<keyword evidence="1 3" id="KW-0418">Kinase</keyword>
<name>A0A7Z8P4Q7_9EURY</name>
<evidence type="ECO:0000313" key="3">
    <source>
        <dbReference type="EMBL" id="TQD25308.1"/>
    </source>
</evidence>
<evidence type="ECO:0000259" key="2">
    <source>
        <dbReference type="Pfam" id="PF00288"/>
    </source>
</evidence>
<dbReference type="GO" id="GO:0005524">
    <property type="term" value="F:ATP binding"/>
    <property type="evidence" value="ECO:0007669"/>
    <property type="project" value="UniProtKB-KW"/>
</dbReference>
<keyword evidence="1" id="KW-0547">Nucleotide-binding</keyword>
<dbReference type="EMBL" id="VIAQ01000015">
    <property type="protein sequence ID" value="TQD25308.1"/>
    <property type="molecule type" value="Genomic_DNA"/>
</dbReference>
<protein>
    <recommendedName>
        <fullName evidence="1">Pantoate kinase</fullName>
        <shortName evidence="1">PoK</shortName>
        <ecNumber evidence="1">2.7.1.169</ecNumber>
    </recommendedName>
</protein>
<dbReference type="HAMAP" id="MF_02223">
    <property type="entry name" value="Pantoate_kinase"/>
    <property type="match status" value="1"/>
</dbReference>
<dbReference type="Proteomes" id="UP000319335">
    <property type="component" value="Unassembled WGS sequence"/>
</dbReference>
<comment type="pathway">
    <text evidence="1">Cofactor biosynthesis; coenzyme A biosynthesis.</text>
</comment>
<dbReference type="SUPFAM" id="SSF54211">
    <property type="entry name" value="Ribosomal protein S5 domain 2-like"/>
    <property type="match status" value="1"/>
</dbReference>
<dbReference type="EC" id="2.7.1.169" evidence="1"/>
<dbReference type="PANTHER" id="PTHR42282">
    <property type="entry name" value="PANTOATE KINASE-RELATED"/>
    <property type="match status" value="1"/>
</dbReference>
<dbReference type="InterPro" id="IPR020568">
    <property type="entry name" value="Ribosomal_Su5_D2-typ_SF"/>
</dbReference>
<comment type="catalytic activity">
    <reaction evidence="1">
        <text>(R)-pantoate + ATP = (R)-4-phosphopantoate + ADP + H(+)</text>
        <dbReference type="Rhea" id="RHEA:28246"/>
        <dbReference type="ChEBI" id="CHEBI:15378"/>
        <dbReference type="ChEBI" id="CHEBI:15980"/>
        <dbReference type="ChEBI" id="CHEBI:30616"/>
        <dbReference type="ChEBI" id="CHEBI:61294"/>
        <dbReference type="ChEBI" id="CHEBI:456216"/>
        <dbReference type="EC" id="2.7.1.169"/>
    </reaction>
</comment>
<dbReference type="AlphaFoldDB" id="A0A7Z8P4Q7"/>